<protein>
    <submittedName>
        <fullName evidence="3">Uncharacterized protein LOC109272265</fullName>
    </submittedName>
</protein>
<dbReference type="Proteomes" id="UP001165780">
    <property type="component" value="Unplaced"/>
</dbReference>
<dbReference type="AlphaFoldDB" id="A0A9W2UHR8"/>
<feature type="compositionally biased region" description="Basic and acidic residues" evidence="1">
    <location>
        <begin position="87"/>
        <end position="96"/>
    </location>
</feature>
<dbReference type="GeneID" id="109272265"/>
<evidence type="ECO:0000256" key="1">
    <source>
        <dbReference type="SAM" id="MobiDB-lite"/>
    </source>
</evidence>
<feature type="region of interest" description="Disordered" evidence="1">
    <location>
        <begin position="81"/>
        <end position="108"/>
    </location>
</feature>
<sequence length="225" mass="24830">MDIHGLCRISSRDPCLGQGGWTRKPVTCALGDSVPTAVRMSRPLCVLMGVAAGSEFGCVFRTAGRTAAQRYIQKTTWTYTGTLQKPQPDEPGRCQEARNQQHGRLTSGQCTSCAESNRHVHSIRSQQQHLNSRGTERESYLTGYTKQHVQNQKGAGPVQEQNSQRQNSPASCRPRSCESGPTEERKTYTLASAAENVRITPGIDSNVTLLQAFLRAKFDPFPSYK</sequence>
<evidence type="ECO:0000313" key="2">
    <source>
        <dbReference type="Proteomes" id="UP001165780"/>
    </source>
</evidence>
<feature type="region of interest" description="Disordered" evidence="1">
    <location>
        <begin position="148"/>
        <end position="184"/>
    </location>
</feature>
<reference evidence="3" key="1">
    <citation type="submission" date="2025-08" db="UniProtKB">
        <authorList>
            <consortium name="RefSeq"/>
        </authorList>
    </citation>
    <scope>IDENTIFICATION</scope>
    <source>
        <tissue evidence="3">Whole blood</tissue>
    </source>
</reference>
<proteinExistence type="predicted"/>
<accession>A0A9W2UHR8</accession>
<organism evidence="2 3">
    <name type="scientific">Panthera pardus</name>
    <name type="common">Leopard</name>
    <name type="synonym">Felis pardus</name>
    <dbReference type="NCBI Taxonomy" id="9691"/>
    <lineage>
        <taxon>Eukaryota</taxon>
        <taxon>Metazoa</taxon>
        <taxon>Chordata</taxon>
        <taxon>Craniata</taxon>
        <taxon>Vertebrata</taxon>
        <taxon>Euteleostomi</taxon>
        <taxon>Mammalia</taxon>
        <taxon>Eutheria</taxon>
        <taxon>Laurasiatheria</taxon>
        <taxon>Carnivora</taxon>
        <taxon>Feliformia</taxon>
        <taxon>Felidae</taxon>
        <taxon>Pantherinae</taxon>
        <taxon>Panthera</taxon>
    </lineage>
</organism>
<feature type="compositionally biased region" description="Polar residues" evidence="1">
    <location>
        <begin position="97"/>
        <end position="108"/>
    </location>
</feature>
<evidence type="ECO:0000313" key="3">
    <source>
        <dbReference type="RefSeq" id="XP_053746107.1"/>
    </source>
</evidence>
<keyword evidence="2" id="KW-1185">Reference proteome</keyword>
<dbReference type="RefSeq" id="XP_053746107.1">
    <property type="nucleotide sequence ID" value="XM_053890132.1"/>
</dbReference>
<name>A0A9W2UHR8_PANPR</name>
<gene>
    <name evidence="3" type="primary">LOC109272265</name>
</gene>
<feature type="compositionally biased region" description="Polar residues" evidence="1">
    <location>
        <begin position="148"/>
        <end position="170"/>
    </location>
</feature>